<dbReference type="InterPro" id="IPR011991">
    <property type="entry name" value="ArsR-like_HTH"/>
</dbReference>
<feature type="domain" description="Methanogenesis regulatory protein FilR1 middle" evidence="1">
    <location>
        <begin position="126"/>
        <end position="256"/>
    </location>
</feature>
<evidence type="ECO:0000313" key="2">
    <source>
        <dbReference type="EMBL" id="AKB66091.1"/>
    </source>
</evidence>
<name>A0A0E3LUY7_METMZ</name>
<dbReference type="InterPro" id="IPR036388">
    <property type="entry name" value="WH-like_DNA-bd_sf"/>
</dbReference>
<accession>A0A0E3LUY7</accession>
<dbReference type="HOGENOM" id="CLU_062767_1_1_2"/>
<dbReference type="InterPro" id="IPR013561">
    <property type="entry name" value="FilR1_middle_dom"/>
</dbReference>
<organism evidence="2 3">
    <name type="scientific">Methanosarcina mazei S-6</name>
    <dbReference type="NCBI Taxonomy" id="213585"/>
    <lineage>
        <taxon>Archaea</taxon>
        <taxon>Methanobacteriati</taxon>
        <taxon>Methanobacteriota</taxon>
        <taxon>Stenosarchaea group</taxon>
        <taxon>Methanomicrobia</taxon>
        <taxon>Methanosarcinales</taxon>
        <taxon>Methanosarcinaceae</taxon>
        <taxon>Methanosarcina</taxon>
    </lineage>
</organism>
<dbReference type="SUPFAM" id="SSF46785">
    <property type="entry name" value="Winged helix' DNA-binding domain"/>
    <property type="match status" value="1"/>
</dbReference>
<dbReference type="PIRSF" id="PIRSF006692">
    <property type="entry name" value="TF_HTH_AF0396_prd"/>
    <property type="match status" value="1"/>
</dbReference>
<dbReference type="InterPro" id="IPR016490">
    <property type="entry name" value="Tscrpt_reg_HTH_AF0396-typ3"/>
</dbReference>
<dbReference type="CDD" id="cd00090">
    <property type="entry name" value="HTH_ARSR"/>
    <property type="match status" value="1"/>
</dbReference>
<dbReference type="Proteomes" id="UP000033097">
    <property type="component" value="Chromosome"/>
</dbReference>
<sequence>MKLQLVNLLLFSEKRKNLLLLLAEEPRNIDEIPDLLQISRISLLPHIKKLKEKGLILQNGDVYSLSTTGEILVRKARPLLNSAGIFEDNDSYWGYRKLDSIPPHLLKRIGDLKGSQLLEPGLTHGFDLFPELIDNFTDSSKVMLLFSFFHPLIPSFSLELAKKNVQAQLIFSRDSFDRLSGDFHDTGEKIMAKGNASIFIYEGGPLEIPALIAVSDNALLLGLFNKKGRFEGQYLLNFEPLSLAWGKELFEYYRDRSENVLSMDSPRPFPDANGGLSNLK</sequence>
<protein>
    <recommendedName>
        <fullName evidence="1">Methanogenesis regulatory protein FilR1 middle domain-containing protein</fullName>
    </recommendedName>
</protein>
<reference evidence="2 3" key="1">
    <citation type="submission" date="2014-07" db="EMBL/GenBank/DDBJ databases">
        <title>Methanogenic archaea and the global carbon cycle.</title>
        <authorList>
            <person name="Henriksen J.R."/>
            <person name="Luke J."/>
            <person name="Reinhart S."/>
            <person name="Benedict M.N."/>
            <person name="Youngblut N.D."/>
            <person name="Metcalf M.E."/>
            <person name="Whitaker R.J."/>
            <person name="Metcalf W.W."/>
        </authorList>
    </citation>
    <scope>NUCLEOTIDE SEQUENCE [LARGE SCALE GENOMIC DNA]</scope>
    <source>
        <strain evidence="2 3">S-6</strain>
    </source>
</reference>
<dbReference type="Gene3D" id="1.10.10.10">
    <property type="entry name" value="Winged helix-like DNA-binding domain superfamily/Winged helix DNA-binding domain"/>
    <property type="match status" value="1"/>
</dbReference>
<dbReference type="AlphaFoldDB" id="A0A0E3LUY7"/>
<proteinExistence type="predicted"/>
<dbReference type="KEGG" id="mmj:MSMAS_2895"/>
<dbReference type="EMBL" id="CP009512">
    <property type="protein sequence ID" value="AKB66091.1"/>
    <property type="molecule type" value="Genomic_DNA"/>
</dbReference>
<dbReference type="PATRIC" id="fig|213585.10.peg.3630"/>
<gene>
    <name evidence="2" type="ORF">MSMAS_2895</name>
</gene>
<dbReference type="Pfam" id="PF08350">
    <property type="entry name" value="FilR1_middle"/>
    <property type="match status" value="1"/>
</dbReference>
<dbReference type="InterPro" id="IPR036390">
    <property type="entry name" value="WH_DNA-bd_sf"/>
</dbReference>
<evidence type="ECO:0000313" key="3">
    <source>
        <dbReference type="Proteomes" id="UP000033097"/>
    </source>
</evidence>
<evidence type="ECO:0000259" key="1">
    <source>
        <dbReference type="Pfam" id="PF08350"/>
    </source>
</evidence>